<dbReference type="Proteomes" id="UP000291483">
    <property type="component" value="Unassembled WGS sequence"/>
</dbReference>
<dbReference type="AlphaFoldDB" id="A0A4Q8ALZ6"/>
<organism evidence="1 2">
    <name type="scientific">Microterricola gilva</name>
    <dbReference type="NCBI Taxonomy" id="393267"/>
    <lineage>
        <taxon>Bacteria</taxon>
        <taxon>Bacillati</taxon>
        <taxon>Actinomycetota</taxon>
        <taxon>Actinomycetes</taxon>
        <taxon>Micrococcales</taxon>
        <taxon>Microbacteriaceae</taxon>
        <taxon>Microterricola</taxon>
    </lineage>
</organism>
<proteinExistence type="predicted"/>
<comment type="caution">
    <text evidence="1">The sequence shown here is derived from an EMBL/GenBank/DDBJ whole genome shotgun (WGS) entry which is preliminary data.</text>
</comment>
<accession>A0A4Q8ALZ6</accession>
<evidence type="ECO:0000313" key="1">
    <source>
        <dbReference type="EMBL" id="RZU64915.1"/>
    </source>
</evidence>
<name>A0A4Q8ALZ6_9MICO</name>
<dbReference type="EMBL" id="SHLC01000001">
    <property type="protein sequence ID" value="RZU64915.1"/>
    <property type="molecule type" value="Genomic_DNA"/>
</dbReference>
<reference evidence="1 2" key="1">
    <citation type="submission" date="2019-02" db="EMBL/GenBank/DDBJ databases">
        <title>Sequencing the genomes of 1000 actinobacteria strains.</title>
        <authorList>
            <person name="Klenk H.-P."/>
        </authorList>
    </citation>
    <scope>NUCLEOTIDE SEQUENCE [LARGE SCALE GENOMIC DNA]</scope>
    <source>
        <strain evidence="1 2">DSM 18319</strain>
    </source>
</reference>
<protein>
    <submittedName>
        <fullName evidence="1">Uncharacterized protein</fullName>
    </submittedName>
</protein>
<gene>
    <name evidence="1" type="ORF">EV379_1226</name>
</gene>
<evidence type="ECO:0000313" key="2">
    <source>
        <dbReference type="Proteomes" id="UP000291483"/>
    </source>
</evidence>
<keyword evidence="2" id="KW-1185">Reference proteome</keyword>
<sequence>MTRMHVTSPVWAWCCDECGRTDHRLEFAQSKLPKPEQMTREGWFIAKLWGDKCPDCNAKPTTFEALPAQAVRASTVSKEGT</sequence>